<feature type="chain" id="PRO_5046390477" evidence="2">
    <location>
        <begin position="32"/>
        <end position="82"/>
    </location>
</feature>
<evidence type="ECO:0000256" key="1">
    <source>
        <dbReference type="SAM" id="MobiDB-lite"/>
    </source>
</evidence>
<protein>
    <submittedName>
        <fullName evidence="3">Uncharacterized protein</fullName>
    </submittedName>
</protein>
<name>A0ABT6N0K0_9SPHN</name>
<reference evidence="3" key="1">
    <citation type="submission" date="2023-04" db="EMBL/GenBank/DDBJ databases">
        <title>Sphingomonas sp. MAHUQ-71 isolated from rice field.</title>
        <authorList>
            <person name="Huq M.A."/>
        </authorList>
    </citation>
    <scope>NUCLEOTIDE SEQUENCE</scope>
    <source>
        <strain evidence="3">MAHUQ-71</strain>
    </source>
</reference>
<organism evidence="3 4">
    <name type="scientific">Sphingomonas oryzagri</name>
    <dbReference type="NCBI Taxonomy" id="3042314"/>
    <lineage>
        <taxon>Bacteria</taxon>
        <taxon>Pseudomonadati</taxon>
        <taxon>Pseudomonadota</taxon>
        <taxon>Alphaproteobacteria</taxon>
        <taxon>Sphingomonadales</taxon>
        <taxon>Sphingomonadaceae</taxon>
        <taxon>Sphingomonas</taxon>
    </lineage>
</organism>
<gene>
    <name evidence="3" type="ORF">QGN17_07545</name>
</gene>
<feature type="region of interest" description="Disordered" evidence="1">
    <location>
        <begin position="33"/>
        <end position="61"/>
    </location>
</feature>
<evidence type="ECO:0000256" key="2">
    <source>
        <dbReference type="SAM" id="SignalP"/>
    </source>
</evidence>
<sequence length="82" mass="8134">MLPIKTRTVFKSRWMALLWAGGIVWSAAEFAGSQPHSASPAPANGADASGNTAAPVATDADGNPISPADVAAAKAAVAAFGK</sequence>
<evidence type="ECO:0000313" key="3">
    <source>
        <dbReference type="EMBL" id="MDH7638582.1"/>
    </source>
</evidence>
<dbReference type="RefSeq" id="WP_281043873.1">
    <property type="nucleotide sequence ID" value="NZ_JARYGZ010000001.1"/>
</dbReference>
<keyword evidence="2" id="KW-0732">Signal</keyword>
<dbReference type="EMBL" id="JARYGZ010000001">
    <property type="protein sequence ID" value="MDH7638582.1"/>
    <property type="molecule type" value="Genomic_DNA"/>
</dbReference>
<feature type="signal peptide" evidence="2">
    <location>
        <begin position="1"/>
        <end position="31"/>
    </location>
</feature>
<proteinExistence type="predicted"/>
<evidence type="ECO:0000313" key="4">
    <source>
        <dbReference type="Proteomes" id="UP001160625"/>
    </source>
</evidence>
<comment type="caution">
    <text evidence="3">The sequence shown here is derived from an EMBL/GenBank/DDBJ whole genome shotgun (WGS) entry which is preliminary data.</text>
</comment>
<dbReference type="Proteomes" id="UP001160625">
    <property type="component" value="Unassembled WGS sequence"/>
</dbReference>
<accession>A0ABT6N0K0</accession>
<keyword evidence="4" id="KW-1185">Reference proteome</keyword>